<dbReference type="GO" id="GO:0005886">
    <property type="term" value="C:plasma membrane"/>
    <property type="evidence" value="ECO:0007669"/>
    <property type="project" value="UniProtKB-SubCell"/>
</dbReference>
<dbReference type="AlphaFoldDB" id="A0A7R9VRG7"/>
<feature type="transmembrane region" description="Helical" evidence="11">
    <location>
        <begin position="73"/>
        <end position="99"/>
    </location>
</feature>
<evidence type="ECO:0000256" key="1">
    <source>
        <dbReference type="ARBA" id="ARBA00004651"/>
    </source>
</evidence>
<dbReference type="EMBL" id="HBED01012991">
    <property type="protein sequence ID" value="CAD8303565.1"/>
    <property type="molecule type" value="Transcribed_RNA"/>
</dbReference>
<evidence type="ECO:0000256" key="4">
    <source>
        <dbReference type="ARBA" id="ARBA00022692"/>
    </source>
</evidence>
<keyword evidence="2" id="KW-0813">Transport</keyword>
<evidence type="ECO:0000256" key="10">
    <source>
        <dbReference type="SAM" id="MobiDB-lite"/>
    </source>
</evidence>
<protein>
    <recommendedName>
        <fullName evidence="12">Cation/H+ exchanger transmembrane domain-containing protein</fullName>
    </recommendedName>
</protein>
<keyword evidence="8 11" id="KW-0472">Membrane</keyword>
<organism evidence="13">
    <name type="scientific">Pseudictyota dubia</name>
    <dbReference type="NCBI Taxonomy" id="2749911"/>
    <lineage>
        <taxon>Eukaryota</taxon>
        <taxon>Sar</taxon>
        <taxon>Stramenopiles</taxon>
        <taxon>Ochrophyta</taxon>
        <taxon>Bacillariophyta</taxon>
        <taxon>Mediophyceae</taxon>
        <taxon>Biddulphiophycidae</taxon>
        <taxon>Eupodiscales</taxon>
        <taxon>Odontellaceae</taxon>
        <taxon>Pseudictyota</taxon>
    </lineage>
</organism>
<feature type="domain" description="Cation/H+ exchanger transmembrane" evidence="12">
    <location>
        <begin position="2"/>
        <end position="352"/>
    </location>
</feature>
<feature type="transmembrane region" description="Helical" evidence="11">
    <location>
        <begin position="134"/>
        <end position="151"/>
    </location>
</feature>
<keyword evidence="3" id="KW-1003">Cell membrane</keyword>
<feature type="region of interest" description="Disordered" evidence="10">
    <location>
        <begin position="698"/>
        <end position="718"/>
    </location>
</feature>
<dbReference type="InterPro" id="IPR018422">
    <property type="entry name" value="Cation/H_exchanger_CPA1"/>
</dbReference>
<keyword evidence="9" id="KW-0739">Sodium transport</keyword>
<feature type="transmembrane region" description="Helical" evidence="11">
    <location>
        <begin position="214"/>
        <end position="237"/>
    </location>
</feature>
<dbReference type="PANTHER" id="PTHR10110:SF86">
    <property type="entry name" value="SODIUM_HYDROGEN EXCHANGER 7"/>
    <property type="match status" value="1"/>
</dbReference>
<dbReference type="GO" id="GO:0015386">
    <property type="term" value="F:potassium:proton antiporter activity"/>
    <property type="evidence" value="ECO:0007669"/>
    <property type="project" value="TreeGrafter"/>
</dbReference>
<evidence type="ECO:0000256" key="7">
    <source>
        <dbReference type="ARBA" id="ARBA00023065"/>
    </source>
</evidence>
<evidence type="ECO:0000256" key="9">
    <source>
        <dbReference type="ARBA" id="ARBA00023201"/>
    </source>
</evidence>
<sequence>MVLGSILSATDPVAVSALLNEVGAPPRLKTHIAGESLLNDGSAFVFFNIFFNMDLYRHTNGTHGEKFDWGSGIVYFLKLSVGSAALGTAIGLVLVGFVWDLKHRYNHEENVVQVMTTLAFAYFAFYLSESVLHLSGIVSVVFCGIVAKKFASTLINDQVGMQKFWDLLEHVLNTVLFTVGGLVWGTVVVGDRFAGLQGNSLGIDTGITGRDWGYLFLLYFFLILIRTFLVMGFYPIVSRIGLRSNFTEAIFMSWGGLRGAVGIALGIVIENGWGNVRPYELVGAMERLENSEEVKGDGIFWYRDLADSEGESNEFEILYHRYVANIWFFFAGGIAFLTLVINGTTAGPLLKKLGLAAPTKIREAIVKRYRRSISLHSIEHLVRLLADGQFSDVDFAIVRKQVSDLRDIQFNDLVNALRHHRAKQPLFLYCEPDISCLKPFFTADQFNELKDVAHVNAADRLPSLGRAALAASYTSGEADDEDVTEEEKVAMRKVFIALLRRAYETLINKGFIDARANARLVLQLTSSVERAGDKVSQGKPISDWEASRRLPKGVRRTMVALRSSLAFGNKEKQRSDLAEFMEVSAIVRHAVSFITAHKLAQETFKEEFAADRELSLVERLVLDESNAQISMAEDVLESNNPTDVVSIKTQFLCNIILNQTVHDVLGYLERGLLLKTEAEHIVRDLQNELAYIAHDKYGESSRDDKRSSFKDDEGGENL</sequence>
<name>A0A7R9VRG7_9STRA</name>
<feature type="compositionally biased region" description="Basic and acidic residues" evidence="10">
    <location>
        <begin position="698"/>
        <end position="712"/>
    </location>
</feature>
<reference evidence="13" key="1">
    <citation type="submission" date="2021-01" db="EMBL/GenBank/DDBJ databases">
        <authorList>
            <person name="Corre E."/>
            <person name="Pelletier E."/>
            <person name="Niang G."/>
            <person name="Scheremetjew M."/>
            <person name="Finn R."/>
            <person name="Kale V."/>
            <person name="Holt S."/>
            <person name="Cochrane G."/>
            <person name="Meng A."/>
            <person name="Brown T."/>
            <person name="Cohen L."/>
        </authorList>
    </citation>
    <scope>NUCLEOTIDE SEQUENCE</scope>
    <source>
        <strain evidence="13">CCMP147</strain>
    </source>
</reference>
<keyword evidence="5 11" id="KW-1133">Transmembrane helix</keyword>
<comment type="subcellular location">
    <subcellularLocation>
        <location evidence="1">Cell membrane</location>
        <topology evidence="1">Multi-pass membrane protein</topology>
    </subcellularLocation>
</comment>
<evidence type="ECO:0000256" key="6">
    <source>
        <dbReference type="ARBA" id="ARBA00023053"/>
    </source>
</evidence>
<evidence type="ECO:0000313" key="13">
    <source>
        <dbReference type="EMBL" id="CAD8303565.1"/>
    </source>
</evidence>
<evidence type="ECO:0000256" key="5">
    <source>
        <dbReference type="ARBA" id="ARBA00022989"/>
    </source>
</evidence>
<dbReference type="GO" id="GO:0098719">
    <property type="term" value="P:sodium ion import across plasma membrane"/>
    <property type="evidence" value="ECO:0007669"/>
    <property type="project" value="TreeGrafter"/>
</dbReference>
<evidence type="ECO:0000259" key="12">
    <source>
        <dbReference type="Pfam" id="PF00999"/>
    </source>
</evidence>
<evidence type="ECO:0000256" key="2">
    <source>
        <dbReference type="ARBA" id="ARBA00022448"/>
    </source>
</evidence>
<feature type="transmembrane region" description="Helical" evidence="11">
    <location>
        <begin position="171"/>
        <end position="194"/>
    </location>
</feature>
<keyword evidence="6" id="KW-0915">Sodium</keyword>
<evidence type="ECO:0000256" key="8">
    <source>
        <dbReference type="ARBA" id="ARBA00023136"/>
    </source>
</evidence>
<keyword evidence="7" id="KW-0406">Ion transport</keyword>
<accession>A0A7R9VRG7</accession>
<proteinExistence type="predicted"/>
<dbReference type="Gene3D" id="6.10.140.1330">
    <property type="match status" value="1"/>
</dbReference>
<feature type="transmembrane region" description="Helical" evidence="11">
    <location>
        <begin position="322"/>
        <end position="342"/>
    </location>
</feature>
<dbReference type="InterPro" id="IPR006153">
    <property type="entry name" value="Cation/H_exchanger_TM"/>
</dbReference>
<evidence type="ECO:0000256" key="3">
    <source>
        <dbReference type="ARBA" id="ARBA00022475"/>
    </source>
</evidence>
<keyword evidence="4 11" id="KW-0812">Transmembrane</keyword>
<evidence type="ECO:0000256" key="11">
    <source>
        <dbReference type="SAM" id="Phobius"/>
    </source>
</evidence>
<gene>
    <name evidence="13" type="ORF">TDUB1175_LOCUS6486</name>
</gene>
<dbReference type="PANTHER" id="PTHR10110">
    <property type="entry name" value="SODIUM/HYDROGEN EXCHANGER"/>
    <property type="match status" value="1"/>
</dbReference>
<dbReference type="GO" id="GO:0015385">
    <property type="term" value="F:sodium:proton antiporter activity"/>
    <property type="evidence" value="ECO:0007669"/>
    <property type="project" value="InterPro"/>
</dbReference>
<dbReference type="Pfam" id="PF00999">
    <property type="entry name" value="Na_H_Exchanger"/>
    <property type="match status" value="1"/>
</dbReference>
<dbReference type="GO" id="GO:0051453">
    <property type="term" value="P:regulation of intracellular pH"/>
    <property type="evidence" value="ECO:0007669"/>
    <property type="project" value="TreeGrafter"/>
</dbReference>